<dbReference type="PROSITE" id="PS51257">
    <property type="entry name" value="PROKAR_LIPOPROTEIN"/>
    <property type="match status" value="1"/>
</dbReference>
<dbReference type="Pfam" id="PF02321">
    <property type="entry name" value="OEP"/>
    <property type="match status" value="2"/>
</dbReference>
<dbReference type="Proteomes" id="UP001220395">
    <property type="component" value="Chromosome"/>
</dbReference>
<sequence>MHLPFRRSFAALTALALVSGCAVGPTYKPLTPAELKVPTTFTAQTPRTLGEADISRWWDSFGDPLLGDLVRRGLAANLDIAQAGARLRQARATLRQARADLFPTITASGAVSRTIGQDSTTSTISTGGAGGTGVTTVTRGGDVTIYRGNFDAAYEADLFGGIRRSIEQARANAQSSEAQLHNTQLSIASEIALAYVSARLAQAQVQVAEETLNAQDETLDIVGWRVKAGLVSSLDLEQSRVLRAQTAASIPTFRTNYVSAVNSLAVLLGEAPGAVTDEVDAFKDVPVAPVAIAAAIPADVIQRRPDVSAAERTAAAQTAGIGVAEAQLYPALRLSGSFGGSGTSVGDVFSTAIGSLLGSLSAPIFQGGRLRAQVDAQRGAAAASLAAYRQTVLVALQEVENALTALSAAEQREQQQIAADEASRAALIYAESQYRAGLIDFQTLLESQRSRLSARNSRVSARADRATATVQLYKALGGGWENAPIPETVSAAARAPATERP</sequence>
<keyword evidence="2" id="KW-1134">Transmembrane beta strand</keyword>
<dbReference type="InterPro" id="IPR010131">
    <property type="entry name" value="MdtP/NodT-like"/>
</dbReference>
<protein>
    <submittedName>
        <fullName evidence="3">Efflux transporter outer membrane subunit</fullName>
    </submittedName>
</protein>
<dbReference type="Gene3D" id="1.20.1600.10">
    <property type="entry name" value="Outer membrane efflux proteins (OEP)"/>
    <property type="match status" value="1"/>
</dbReference>
<evidence type="ECO:0000313" key="3">
    <source>
        <dbReference type="EMBL" id="WCT74381.1"/>
    </source>
</evidence>
<dbReference type="RefSeq" id="WP_273689376.1">
    <property type="nucleotide sequence ID" value="NZ_CP117411.1"/>
</dbReference>
<dbReference type="NCBIfam" id="TIGR01845">
    <property type="entry name" value="outer_NodT"/>
    <property type="match status" value="1"/>
</dbReference>
<keyword evidence="2" id="KW-0472">Membrane</keyword>
<evidence type="ECO:0000256" key="1">
    <source>
        <dbReference type="ARBA" id="ARBA00007613"/>
    </source>
</evidence>
<dbReference type="PANTHER" id="PTHR30203:SF25">
    <property type="entry name" value="OUTER MEMBRANE PROTEIN-RELATED"/>
    <property type="match status" value="1"/>
</dbReference>
<dbReference type="EMBL" id="CP117411">
    <property type="protein sequence ID" value="WCT74381.1"/>
    <property type="molecule type" value="Genomic_DNA"/>
</dbReference>
<keyword evidence="2" id="KW-0812">Transmembrane</keyword>
<name>A0ABY7TNV0_9SPHN</name>
<keyword evidence="2" id="KW-0564">Palmitate</keyword>
<dbReference type="PANTHER" id="PTHR30203">
    <property type="entry name" value="OUTER MEMBRANE CATION EFFLUX PROTEIN"/>
    <property type="match status" value="1"/>
</dbReference>
<reference evidence="3 4" key="1">
    <citation type="submission" date="2023-02" db="EMBL/GenBank/DDBJ databases">
        <title>Genome sequence of Sphingomonas naphthae.</title>
        <authorList>
            <person name="Kim S."/>
            <person name="Heo J."/>
            <person name="Kwon S.-W."/>
        </authorList>
    </citation>
    <scope>NUCLEOTIDE SEQUENCE [LARGE SCALE GENOMIC DNA]</scope>
    <source>
        <strain evidence="3 4">KACC 18716</strain>
    </source>
</reference>
<feature type="chain" id="PRO_5044992100" evidence="2">
    <location>
        <begin position="25"/>
        <end position="501"/>
    </location>
</feature>
<feature type="signal peptide" evidence="2">
    <location>
        <begin position="1"/>
        <end position="24"/>
    </location>
</feature>
<keyword evidence="2" id="KW-0449">Lipoprotein</keyword>
<dbReference type="SUPFAM" id="SSF56954">
    <property type="entry name" value="Outer membrane efflux proteins (OEP)"/>
    <property type="match status" value="1"/>
</dbReference>
<evidence type="ECO:0000256" key="2">
    <source>
        <dbReference type="RuleBase" id="RU362097"/>
    </source>
</evidence>
<comment type="subcellular location">
    <subcellularLocation>
        <location evidence="2">Cell membrane</location>
        <topology evidence="2">Lipid-anchor</topology>
    </subcellularLocation>
</comment>
<evidence type="ECO:0000313" key="4">
    <source>
        <dbReference type="Proteomes" id="UP001220395"/>
    </source>
</evidence>
<proteinExistence type="inferred from homology"/>
<organism evidence="3 4">
    <name type="scientific">Sphingomonas naphthae</name>
    <dbReference type="NCBI Taxonomy" id="1813468"/>
    <lineage>
        <taxon>Bacteria</taxon>
        <taxon>Pseudomonadati</taxon>
        <taxon>Pseudomonadota</taxon>
        <taxon>Alphaproteobacteria</taxon>
        <taxon>Sphingomonadales</taxon>
        <taxon>Sphingomonadaceae</taxon>
        <taxon>Sphingomonas</taxon>
    </lineage>
</organism>
<keyword evidence="4" id="KW-1185">Reference proteome</keyword>
<gene>
    <name evidence="3" type="ORF">PQ455_03895</name>
</gene>
<comment type="similarity">
    <text evidence="1 2">Belongs to the outer membrane factor (OMF) (TC 1.B.17) family.</text>
</comment>
<accession>A0ABY7TNV0</accession>
<dbReference type="InterPro" id="IPR003423">
    <property type="entry name" value="OMP_efflux"/>
</dbReference>
<keyword evidence="2" id="KW-0732">Signal</keyword>
<dbReference type="Gene3D" id="2.20.200.10">
    <property type="entry name" value="Outer membrane efflux proteins (OEP)"/>
    <property type="match status" value="1"/>
</dbReference>